<evidence type="ECO:0000259" key="2">
    <source>
        <dbReference type="Pfam" id="PF11160"/>
    </source>
</evidence>
<organism evidence="3 4">
    <name type="scientific">Paracoccus stylophorae</name>
    <dbReference type="NCBI Taxonomy" id="659350"/>
    <lineage>
        <taxon>Bacteria</taxon>
        <taxon>Pseudomonadati</taxon>
        <taxon>Pseudomonadota</taxon>
        <taxon>Alphaproteobacteria</taxon>
        <taxon>Rhodobacterales</taxon>
        <taxon>Paracoccaceae</taxon>
        <taxon>Paracoccus</taxon>
    </lineage>
</organism>
<dbReference type="RefSeq" id="WP_272859798.1">
    <property type="nucleotide sequence ID" value="NZ_CP067134.1"/>
</dbReference>
<dbReference type="Pfam" id="PF11160">
    <property type="entry name" value="Hva1_TUDOR"/>
    <property type="match status" value="1"/>
</dbReference>
<name>A0ABY7SXT0_9RHOB</name>
<feature type="compositionally biased region" description="Basic and acidic residues" evidence="1">
    <location>
        <begin position="58"/>
        <end position="72"/>
    </location>
</feature>
<feature type="domain" description="Hypervirulence associated protein TUDOR" evidence="2">
    <location>
        <begin position="7"/>
        <end position="68"/>
    </location>
</feature>
<reference evidence="3 4" key="1">
    <citation type="submission" date="2021-01" db="EMBL/GenBank/DDBJ databases">
        <title>Biogeographic distribution of Paracoccus.</title>
        <authorList>
            <person name="Hollensteiner J."/>
            <person name="Leineberger J."/>
            <person name="Brinkhoff T."/>
            <person name="Daniel R."/>
        </authorList>
    </citation>
    <scope>NUCLEOTIDE SEQUENCE [LARGE SCALE GENOMIC DNA]</scope>
    <source>
        <strain evidence="3 4">LMG25392</strain>
    </source>
</reference>
<dbReference type="InterPro" id="IPR021331">
    <property type="entry name" value="Hva1_TUDOR"/>
</dbReference>
<keyword evidence="4" id="KW-1185">Reference proteome</keyword>
<evidence type="ECO:0000313" key="3">
    <source>
        <dbReference type="EMBL" id="WCR11683.1"/>
    </source>
</evidence>
<proteinExistence type="predicted"/>
<evidence type="ECO:0000256" key="1">
    <source>
        <dbReference type="SAM" id="MobiDB-lite"/>
    </source>
</evidence>
<evidence type="ECO:0000313" key="4">
    <source>
        <dbReference type="Proteomes" id="UP001218412"/>
    </source>
</evidence>
<sequence>MEKYRKGTKVQWKWGTGHGTGKIAESFTDDVERQIKGQTIKRKASADEPAYLIEQEDGDRVLKSHSELRKAE</sequence>
<protein>
    <submittedName>
        <fullName evidence="3">DUF2945 domain-containing protein</fullName>
    </submittedName>
</protein>
<feature type="region of interest" description="Disordered" evidence="1">
    <location>
        <begin position="40"/>
        <end position="72"/>
    </location>
</feature>
<dbReference type="Proteomes" id="UP001218412">
    <property type="component" value="Chromosome"/>
</dbReference>
<accession>A0ABY7SXT0</accession>
<gene>
    <name evidence="3" type="ORF">JHW45_04715</name>
</gene>
<dbReference type="EMBL" id="CP067134">
    <property type="protein sequence ID" value="WCR11683.1"/>
    <property type="molecule type" value="Genomic_DNA"/>
</dbReference>